<dbReference type="PANTHER" id="PTHR46383:SF1">
    <property type="entry name" value="ASPARTATE AMINOTRANSFERASE"/>
    <property type="match status" value="1"/>
</dbReference>
<comment type="cofactor">
    <cofactor evidence="1 6">
        <name>pyridoxal 5'-phosphate</name>
        <dbReference type="ChEBI" id="CHEBI:597326"/>
    </cofactor>
</comment>
<dbReference type="CDD" id="cd00609">
    <property type="entry name" value="AAT_like"/>
    <property type="match status" value="1"/>
</dbReference>
<evidence type="ECO:0000256" key="6">
    <source>
        <dbReference type="RuleBase" id="RU000481"/>
    </source>
</evidence>
<evidence type="ECO:0000256" key="3">
    <source>
        <dbReference type="ARBA" id="ARBA00022576"/>
    </source>
</evidence>
<protein>
    <recommendedName>
        <fullName evidence="6">Aminotransferase</fullName>
        <ecNumber evidence="6">2.6.1.-</ecNumber>
    </recommendedName>
</protein>
<dbReference type="PATRIC" id="fig|1261.5.peg.1095"/>
<proteinExistence type="inferred from homology"/>
<dbReference type="InterPro" id="IPR015424">
    <property type="entry name" value="PyrdxlP-dep_Trfase"/>
</dbReference>
<keyword evidence="4 6" id="KW-0808">Transferase</keyword>
<dbReference type="PRINTS" id="PR00753">
    <property type="entry name" value="ACCSYNTHASE"/>
</dbReference>
<dbReference type="Gene3D" id="3.40.640.10">
    <property type="entry name" value="Type I PLP-dependent aspartate aminotransferase-like (Major domain)"/>
    <property type="match status" value="1"/>
</dbReference>
<keyword evidence="5" id="KW-0663">Pyridoxal phosphate</keyword>
<dbReference type="Proteomes" id="UP000070326">
    <property type="component" value="Unassembled WGS sequence"/>
</dbReference>
<evidence type="ECO:0000256" key="4">
    <source>
        <dbReference type="ARBA" id="ARBA00022679"/>
    </source>
</evidence>
<dbReference type="InterPro" id="IPR004838">
    <property type="entry name" value="NHTrfase_class1_PyrdxlP-BS"/>
</dbReference>
<evidence type="ECO:0000256" key="5">
    <source>
        <dbReference type="ARBA" id="ARBA00022898"/>
    </source>
</evidence>
<accession>A0A135YS61</accession>
<dbReference type="InterPro" id="IPR050596">
    <property type="entry name" value="AspAT/PAT-like"/>
</dbReference>
<comment type="caution">
    <text evidence="8">The sequence shown here is derived from an EMBL/GenBank/DDBJ whole genome shotgun (WGS) entry which is preliminary data.</text>
</comment>
<evidence type="ECO:0000313" key="8">
    <source>
        <dbReference type="EMBL" id="KXI12246.1"/>
    </source>
</evidence>
<dbReference type="Gene3D" id="3.90.1150.10">
    <property type="entry name" value="Aspartate Aminotransferase, domain 1"/>
    <property type="match status" value="1"/>
</dbReference>
<evidence type="ECO:0000259" key="7">
    <source>
        <dbReference type="Pfam" id="PF00155"/>
    </source>
</evidence>
<dbReference type="Pfam" id="PF00155">
    <property type="entry name" value="Aminotran_1_2"/>
    <property type="match status" value="1"/>
</dbReference>
<dbReference type="SUPFAM" id="SSF53383">
    <property type="entry name" value="PLP-dependent transferases"/>
    <property type="match status" value="1"/>
</dbReference>
<sequence length="393" mass="43894">MLSKRLSKITPSVTVGINSKVKELKSNGVEVINLSIGEPDFNVPEKAKEYGKKSLDDNITKYNLVPGILELREEICKKLKDENNIEYSPDQIVLSSGAKNSITNLLLAVTDPGDEVLLPLPYWVSYSEMVKIVNAVPVEVPTKNENSFKATKEDLLASITDKTKLIIITNPSNPTGAVYTRDELLEIAEVCLEKGIYIMADEIYEKIKYDDTFVSVASLSPEIKDITITVNGFAKSAALTGTRLGYTASNSEIAKAMTSIQGHIISHPCLVAQYIGLGALKECQSDMDHMVATYKHRCELITDRLDKIDHIGYVKPSGAFYIFIDLSEVKARYKYEDSFSIKFCEDFLENERVAVVPGKAFGIDEYIRISYACHEDDFLEGLDRLEKFIKPLF</sequence>
<organism evidence="8 9">
    <name type="scientific">Peptostreptococcus anaerobius</name>
    <dbReference type="NCBI Taxonomy" id="1261"/>
    <lineage>
        <taxon>Bacteria</taxon>
        <taxon>Bacillati</taxon>
        <taxon>Bacillota</taxon>
        <taxon>Clostridia</taxon>
        <taxon>Peptostreptococcales</taxon>
        <taxon>Peptostreptococcaceae</taxon>
        <taxon>Peptostreptococcus</taxon>
    </lineage>
</organism>
<evidence type="ECO:0000256" key="2">
    <source>
        <dbReference type="ARBA" id="ARBA00007441"/>
    </source>
</evidence>
<dbReference type="PANTHER" id="PTHR46383">
    <property type="entry name" value="ASPARTATE AMINOTRANSFERASE"/>
    <property type="match status" value="1"/>
</dbReference>
<evidence type="ECO:0000256" key="1">
    <source>
        <dbReference type="ARBA" id="ARBA00001933"/>
    </source>
</evidence>
<dbReference type="AlphaFoldDB" id="A0A135YS61"/>
<dbReference type="eggNOG" id="COG0436">
    <property type="taxonomic scope" value="Bacteria"/>
</dbReference>
<dbReference type="InterPro" id="IPR004839">
    <property type="entry name" value="Aminotransferase_I/II_large"/>
</dbReference>
<dbReference type="EC" id="2.6.1.-" evidence="6"/>
<dbReference type="RefSeq" id="WP_061101818.1">
    <property type="nucleotide sequence ID" value="NZ_KQ961821.1"/>
</dbReference>
<feature type="domain" description="Aminotransferase class I/classII large" evidence="7">
    <location>
        <begin position="30"/>
        <end position="378"/>
    </location>
</feature>
<dbReference type="InterPro" id="IPR015422">
    <property type="entry name" value="PyrdxlP-dep_Trfase_small"/>
</dbReference>
<dbReference type="PROSITE" id="PS00105">
    <property type="entry name" value="AA_TRANSFER_CLASS_1"/>
    <property type="match status" value="1"/>
</dbReference>
<dbReference type="FunFam" id="3.40.640.10:FF:000033">
    <property type="entry name" value="Aspartate aminotransferase"/>
    <property type="match status" value="1"/>
</dbReference>
<gene>
    <name evidence="8" type="ORF">HMPREF3195_01092</name>
</gene>
<name>A0A135YS61_9FIRM</name>
<comment type="similarity">
    <text evidence="2 6">Belongs to the class-I pyridoxal-phosphate-dependent aminotransferase family.</text>
</comment>
<reference evidence="8 9" key="1">
    <citation type="submission" date="2016-02" db="EMBL/GenBank/DDBJ databases">
        <authorList>
            <person name="Wen L."/>
            <person name="He K."/>
            <person name="Yang H."/>
        </authorList>
    </citation>
    <scope>NUCLEOTIDE SEQUENCE [LARGE SCALE GENOMIC DNA]</scope>
    <source>
        <strain evidence="8 9">MJR8628A</strain>
    </source>
</reference>
<dbReference type="GO" id="GO:0008483">
    <property type="term" value="F:transaminase activity"/>
    <property type="evidence" value="ECO:0007669"/>
    <property type="project" value="UniProtKB-KW"/>
</dbReference>
<dbReference type="InterPro" id="IPR015421">
    <property type="entry name" value="PyrdxlP-dep_Trfase_major"/>
</dbReference>
<dbReference type="GO" id="GO:0006520">
    <property type="term" value="P:amino acid metabolic process"/>
    <property type="evidence" value="ECO:0007669"/>
    <property type="project" value="InterPro"/>
</dbReference>
<dbReference type="EMBL" id="LSQZ01000055">
    <property type="protein sequence ID" value="KXI12246.1"/>
    <property type="molecule type" value="Genomic_DNA"/>
</dbReference>
<dbReference type="GO" id="GO:0030170">
    <property type="term" value="F:pyridoxal phosphate binding"/>
    <property type="evidence" value="ECO:0007669"/>
    <property type="project" value="InterPro"/>
</dbReference>
<keyword evidence="3 6" id="KW-0032">Aminotransferase</keyword>
<dbReference type="STRING" id="1261.HMPREF3195_01092"/>
<evidence type="ECO:0000313" key="9">
    <source>
        <dbReference type="Proteomes" id="UP000070326"/>
    </source>
</evidence>